<evidence type="ECO:0000256" key="2">
    <source>
        <dbReference type="SAM" id="SignalP"/>
    </source>
</evidence>
<accession>A0ABS6DPJ2</accession>
<organism evidence="4 5">
    <name type="scientific">Mycoplasma zalophi</name>
    <dbReference type="NCBI Taxonomy" id="191287"/>
    <lineage>
        <taxon>Bacteria</taxon>
        <taxon>Bacillati</taxon>
        <taxon>Mycoplasmatota</taxon>
        <taxon>Mollicutes</taxon>
        <taxon>Mycoplasmataceae</taxon>
        <taxon>Mycoplasma</taxon>
    </lineage>
</organism>
<keyword evidence="4" id="KW-0449">Lipoprotein</keyword>
<sequence>MFKFKNILKLLGVFTLVIPFAVMGASCQRVTKYDQDAYFTEDKKNGKTVEKIRIISHFGPTTDAKRHDALETIISEYNKYLDDNENNQELKDALKVESNYNFGFSYNDVYNNLKQKIVAKDKKTLGNLVLNYPSTAVFLGSHDMILDLDDVNTDLVNKSTIESYRILGLDSSKKWILPFGQSSEILSVNKLLLGYILNVLNTKYSETHSDALISNENNSILNESLDLFKQQSQASKDYLENLWKLNEASQIDFSQYEINKLDDSIISTYDGMLKFSYFIAKILNSIGNTNKLFTLGMDNPVNELFMQMYNKANNNFDNYYLKPLKSKQYILNYYETITQKENNEFTSLLRQYVDLANTGRFYTQFNTATDFNSTTLQTQHVMLYSVSSSLAYNYVKYVPQSYSYKNETISYLGIGDWVNGTAGVGADTFLYNLEPDNTQQYTEWKNKKPAKSSAFITNQNINEIKEFSNGLSELKILHNSSPSKDLFLKNKEDFQKIYFTKKTPSENEIKLVNRILTEIKSAKTVEEINKLEKQLPKNYYAYWLLKNFNKIDNNSKPSMLKNEALITSVPLKNNSNDKNRGTFIVQGPSIIGLHASEKADKATKIFLKWLYSDYKIQIPVNKSLTLSLTPVETFAFKSGYLFPSDNFAKEYRKTAPNPFLNTFLDNIEKSENENGPVPYQDIADLNSNSFRDAVNSAINQAIKLGQTTQKITFDKVLEAILNAIHSFDRE</sequence>
<dbReference type="NCBIfam" id="NF045826">
    <property type="entry name" value="lipo_P68"/>
    <property type="match status" value="1"/>
</dbReference>
<comment type="caution">
    <text evidence="4">The sequence shown here is derived from an EMBL/GenBank/DDBJ whole genome shotgun (WGS) entry which is preliminary data.</text>
</comment>
<reference evidence="4" key="1">
    <citation type="submission" date="2021-06" db="EMBL/GenBank/DDBJ databases">
        <title>Novel Mycoplasma species detected in California sea lions (Zalophus californianus) from the USA.</title>
        <authorList>
            <person name="Volokhov D.V."/>
            <person name="Furtak V.A."/>
            <person name="Zagorodnyaya T.A."/>
        </authorList>
    </citation>
    <scope>NUCLEOTIDE SEQUENCE [LARGE SCALE GENOMIC DNA]</scope>
    <source>
        <strain evidence="4">CSL 5346</strain>
    </source>
</reference>
<dbReference type="InterPro" id="IPR054825">
    <property type="entry name" value="P68-like"/>
</dbReference>
<dbReference type="EMBL" id="JAHMHH010000001">
    <property type="protein sequence ID" value="MBU4692239.1"/>
    <property type="molecule type" value="Genomic_DNA"/>
</dbReference>
<dbReference type="RefSeq" id="WP_216488636.1">
    <property type="nucleotide sequence ID" value="NZ_JAHMHH010000001.1"/>
</dbReference>
<keyword evidence="5" id="KW-1185">Reference proteome</keyword>
<dbReference type="PROSITE" id="PS51257">
    <property type="entry name" value="PROKAR_LIPOPROTEIN"/>
    <property type="match status" value="1"/>
</dbReference>
<protein>
    <submittedName>
        <fullName evidence="4">P80 family lipoprotein</fullName>
    </submittedName>
</protein>
<dbReference type="InterPro" id="IPR004890">
    <property type="entry name" value="Lipoprotein_10_C"/>
</dbReference>
<comment type="similarity">
    <text evidence="1">Belongs to the MG185/MG260 family.</text>
</comment>
<keyword evidence="2" id="KW-0732">Signal</keyword>
<feature type="signal peptide" evidence="2">
    <location>
        <begin position="1"/>
        <end position="24"/>
    </location>
</feature>
<feature type="chain" id="PRO_5046858786" evidence="2">
    <location>
        <begin position="25"/>
        <end position="730"/>
    </location>
</feature>
<feature type="domain" description="Mycoplasma lipoprotein C-terminal" evidence="3">
    <location>
        <begin position="584"/>
        <end position="702"/>
    </location>
</feature>
<dbReference type="Proteomes" id="UP000718793">
    <property type="component" value="Unassembled WGS sequence"/>
</dbReference>
<evidence type="ECO:0000259" key="3">
    <source>
        <dbReference type="Pfam" id="PF03202"/>
    </source>
</evidence>
<proteinExistence type="inferred from homology"/>
<evidence type="ECO:0000313" key="4">
    <source>
        <dbReference type="EMBL" id="MBU4692239.1"/>
    </source>
</evidence>
<evidence type="ECO:0000256" key="1">
    <source>
        <dbReference type="ARBA" id="ARBA00009031"/>
    </source>
</evidence>
<dbReference type="Pfam" id="PF03202">
    <property type="entry name" value="Lipoprotein_10"/>
    <property type="match status" value="1"/>
</dbReference>
<gene>
    <name evidence="4" type="ORF">KQ875_01345</name>
</gene>
<evidence type="ECO:0000313" key="5">
    <source>
        <dbReference type="Proteomes" id="UP000718793"/>
    </source>
</evidence>
<name>A0ABS6DPJ2_9MOLU</name>